<dbReference type="InterPro" id="IPR027417">
    <property type="entry name" value="P-loop_NTPase"/>
</dbReference>
<proteinExistence type="predicted"/>
<feature type="domain" description="ABC transporter" evidence="4">
    <location>
        <begin position="17"/>
        <end position="249"/>
    </location>
</feature>
<evidence type="ECO:0000313" key="6">
    <source>
        <dbReference type="Proteomes" id="UP000185478"/>
    </source>
</evidence>
<evidence type="ECO:0000256" key="2">
    <source>
        <dbReference type="ARBA" id="ARBA00022741"/>
    </source>
</evidence>
<dbReference type="KEGG" id="caqu:CAQU_11325"/>
<dbReference type="InterPro" id="IPR003439">
    <property type="entry name" value="ABC_transporter-like_ATP-bd"/>
</dbReference>
<dbReference type="PANTHER" id="PTHR42939">
    <property type="entry name" value="ABC TRANSPORTER ATP-BINDING PROTEIN ALBC-RELATED"/>
    <property type="match status" value="1"/>
</dbReference>
<dbReference type="OrthoDB" id="9804819at2"/>
<keyword evidence="3 5" id="KW-0067">ATP-binding</keyword>
<keyword evidence="2" id="KW-0547">Nucleotide-binding</keyword>
<dbReference type="RefSeq" id="WP_075727706.1">
    <property type="nucleotide sequence ID" value="NZ_CP009245.1"/>
</dbReference>
<dbReference type="Gene3D" id="3.40.50.300">
    <property type="entry name" value="P-loop containing nucleotide triphosphate hydrolases"/>
    <property type="match status" value="1"/>
</dbReference>
<dbReference type="CDD" id="cd03230">
    <property type="entry name" value="ABC_DR_subfamily_A"/>
    <property type="match status" value="1"/>
</dbReference>
<keyword evidence="1" id="KW-0813">Transport</keyword>
<evidence type="ECO:0000256" key="1">
    <source>
        <dbReference type="ARBA" id="ARBA00022448"/>
    </source>
</evidence>
<dbReference type="GO" id="GO:0005524">
    <property type="term" value="F:ATP binding"/>
    <property type="evidence" value="ECO:0007669"/>
    <property type="project" value="UniProtKB-KW"/>
</dbReference>
<reference evidence="5 6" key="1">
    <citation type="submission" date="2014-08" db="EMBL/GenBank/DDBJ databases">
        <title>Complete genome sequence of Corynebacterium aquilae S-613T(T) (=DSM 44791(T)), isolated from the choana of a healthy golden eagle.</title>
        <authorList>
            <person name="Ruckert C."/>
            <person name="Albersmeier A."/>
            <person name="Winkler A."/>
            <person name="Kalinowski J."/>
        </authorList>
    </citation>
    <scope>NUCLEOTIDE SEQUENCE [LARGE SCALE GENOMIC DNA]</scope>
    <source>
        <strain evidence="5 6">S-613</strain>
    </source>
</reference>
<dbReference type="InterPro" id="IPR003593">
    <property type="entry name" value="AAA+_ATPase"/>
</dbReference>
<organism evidence="5 6">
    <name type="scientific">Corynebacterium aquilae DSM 44791</name>
    <dbReference type="NCBI Taxonomy" id="1431546"/>
    <lineage>
        <taxon>Bacteria</taxon>
        <taxon>Bacillati</taxon>
        <taxon>Actinomycetota</taxon>
        <taxon>Actinomycetes</taxon>
        <taxon>Mycobacteriales</taxon>
        <taxon>Corynebacteriaceae</taxon>
        <taxon>Corynebacterium</taxon>
    </lineage>
</organism>
<sequence>MIPFLAPLHPDPRVPAIALRGLTKVFGEHTAVNNLDLDIPRGSFYGIVGPNGAGKTTAITMATGLLRPSDGQAWIAGHEVWSKHSANVSAKSAYGLLADNLPVFDRLSATEFLSYVGLLRGMDEGTIAQRTQGLLETLDLPSDSKLIVDYSAGMTKKILLAAALLHRPEVLILDEPFEAVDPVSARHIRQILSSYRDAGGTVVMSSHVMELVQGLCDHVAIVAQGRVLTAGTSDEVRQGSSLDDVFVDLVGGGDVDTGSLGWLGGASS</sequence>
<dbReference type="PROSITE" id="PS50893">
    <property type="entry name" value="ABC_TRANSPORTER_2"/>
    <property type="match status" value="1"/>
</dbReference>
<accession>A0A1L7CI60</accession>
<dbReference type="Proteomes" id="UP000185478">
    <property type="component" value="Chromosome"/>
</dbReference>
<evidence type="ECO:0000256" key="3">
    <source>
        <dbReference type="ARBA" id="ARBA00022840"/>
    </source>
</evidence>
<name>A0A1L7CI60_9CORY</name>
<dbReference type="STRING" id="1431546.CAQU_11325"/>
<evidence type="ECO:0000313" key="5">
    <source>
        <dbReference type="EMBL" id="APT85541.1"/>
    </source>
</evidence>
<dbReference type="EMBL" id="CP009245">
    <property type="protein sequence ID" value="APT85541.1"/>
    <property type="molecule type" value="Genomic_DNA"/>
</dbReference>
<keyword evidence="6" id="KW-1185">Reference proteome</keyword>
<dbReference type="SMART" id="SM00382">
    <property type="entry name" value="AAA"/>
    <property type="match status" value="1"/>
</dbReference>
<dbReference type="GO" id="GO:0016887">
    <property type="term" value="F:ATP hydrolysis activity"/>
    <property type="evidence" value="ECO:0007669"/>
    <property type="project" value="InterPro"/>
</dbReference>
<dbReference type="SUPFAM" id="SSF52540">
    <property type="entry name" value="P-loop containing nucleoside triphosphate hydrolases"/>
    <property type="match status" value="1"/>
</dbReference>
<evidence type="ECO:0000259" key="4">
    <source>
        <dbReference type="PROSITE" id="PS50893"/>
    </source>
</evidence>
<dbReference type="AlphaFoldDB" id="A0A1L7CI60"/>
<protein>
    <submittedName>
        <fullName evidence="5">ABC transporter ATP-binding protein</fullName>
    </submittedName>
</protein>
<dbReference type="PANTHER" id="PTHR42939:SF1">
    <property type="entry name" value="ABC TRANSPORTER ATP-BINDING PROTEIN ALBC-RELATED"/>
    <property type="match status" value="1"/>
</dbReference>
<gene>
    <name evidence="5" type="ORF">CAQU_11325</name>
</gene>
<dbReference type="InterPro" id="IPR051782">
    <property type="entry name" value="ABC_Transporter_VariousFunc"/>
</dbReference>
<dbReference type="Pfam" id="PF00005">
    <property type="entry name" value="ABC_tran"/>
    <property type="match status" value="1"/>
</dbReference>